<evidence type="ECO:0000256" key="4">
    <source>
        <dbReference type="ARBA" id="ARBA00022679"/>
    </source>
</evidence>
<dbReference type="Proteomes" id="UP000236724">
    <property type="component" value="Unassembled WGS sequence"/>
</dbReference>
<keyword evidence="9" id="KW-1185">Reference proteome</keyword>
<keyword evidence="5" id="KW-0949">S-adenosyl-L-methionine</keyword>
<evidence type="ECO:0000256" key="2">
    <source>
        <dbReference type="ARBA" id="ARBA00011900"/>
    </source>
</evidence>
<evidence type="ECO:0000256" key="1">
    <source>
        <dbReference type="ARBA" id="ARBA00006594"/>
    </source>
</evidence>
<evidence type="ECO:0000256" key="6">
    <source>
        <dbReference type="ARBA" id="ARBA00047942"/>
    </source>
</evidence>
<proteinExistence type="inferred from homology"/>
<dbReference type="Gene3D" id="3.40.50.150">
    <property type="entry name" value="Vaccinia Virus protein VP39"/>
    <property type="match status" value="1"/>
</dbReference>
<dbReference type="PROSITE" id="PS00092">
    <property type="entry name" value="N6_MTASE"/>
    <property type="match status" value="1"/>
</dbReference>
<dbReference type="GO" id="GO:0032259">
    <property type="term" value="P:methylation"/>
    <property type="evidence" value="ECO:0007669"/>
    <property type="project" value="UniProtKB-KW"/>
</dbReference>
<organism evidence="8 9">
    <name type="scientific">Candidatus Venteria ishoeyi</name>
    <dbReference type="NCBI Taxonomy" id="1899563"/>
    <lineage>
        <taxon>Bacteria</taxon>
        <taxon>Pseudomonadati</taxon>
        <taxon>Pseudomonadota</taxon>
        <taxon>Gammaproteobacteria</taxon>
        <taxon>Thiotrichales</taxon>
        <taxon>Thiotrichaceae</taxon>
        <taxon>Venteria</taxon>
    </lineage>
</organism>
<evidence type="ECO:0000256" key="3">
    <source>
        <dbReference type="ARBA" id="ARBA00022603"/>
    </source>
</evidence>
<gene>
    <name evidence="8" type="ORF">MBHS_01084</name>
</gene>
<dbReference type="PRINTS" id="PR00506">
    <property type="entry name" value="D21N6MTFRASE"/>
</dbReference>
<reference evidence="8 9" key="1">
    <citation type="submission" date="2016-10" db="EMBL/GenBank/DDBJ databases">
        <authorList>
            <person name="de Groot N.N."/>
        </authorList>
    </citation>
    <scope>NUCLEOTIDE SEQUENCE [LARGE SCALE GENOMIC DNA]</scope>
    <source>
        <strain evidence="8">MBHS1</strain>
    </source>
</reference>
<sequence>MEKMRMHSPNFAEENIAKLAALFPGCVTESTDEGGNPKKAIDFDLLRQELATSIVEGPQERYHLNWPGKREALLTANAPIAKTLRPCREESVDFDSTENLFIEGDNLDALKLLQETYLGKVKMIYIDPPYNTGNDLIYMDDFHEEIQEYLSKSNQVDDYGNRLIANTETNGRFHSDWLSMIYPRLKLSRNLLSDDGVICVSISDIELKNTRSVMDEVFGESNYVNTISVLAKVSAGASGGGEDKRLKKNIEYILVYAKSFLDFNTLSHLYTEQPLLQVIEDMRDTGESWKYTSILLGADDRVFFKTIEDGDGNPIEIYKRTGVRRITINKACKDERITEKEAYEKYFEGIFSDTNAQTSIRERVINAVGNLEKNEILEIEYVPRSGKDKGVRVCHTYISNTVRRVIWIKDVAERKNTGIIKKEKLGTFWENFDYNNVGKEGEIPYPDGKKPIDLIRTCINLYNDNKGIFLDFFAGSGSLCHAVMRENAVDAGCRKFIAIQIPEEIDPKNKKYQSSIKVYEQNDIPLIITEISKERIRRAGKKIKEENATTTPDLDTGFRVLKVDSSNMADVYYTPDAVEQNQLRLLMDNIKDDRTSEDLLFQVLLDWGVDLTLPVTKEAIDGREVFFVDGNALAACFEKSGKITEDFCKELAGRQPLRVVFRDSGFKDDSAKINVEQIFKLMSPHTDVKTI</sequence>
<keyword evidence="3 8" id="KW-0489">Methyltransferase</keyword>
<evidence type="ECO:0000313" key="9">
    <source>
        <dbReference type="Proteomes" id="UP000236724"/>
    </source>
</evidence>
<dbReference type="InterPro" id="IPR002052">
    <property type="entry name" value="DNA_methylase_N6_adenine_CS"/>
</dbReference>
<name>A0A1H6F736_9GAMM</name>
<dbReference type="OrthoDB" id="9816043at2"/>
<comment type="catalytic activity">
    <reaction evidence="6">
        <text>a 2'-deoxyadenosine in DNA + S-adenosyl-L-methionine = an N(6)-methyl-2'-deoxyadenosine in DNA + S-adenosyl-L-homocysteine + H(+)</text>
        <dbReference type="Rhea" id="RHEA:15197"/>
        <dbReference type="Rhea" id="RHEA-COMP:12418"/>
        <dbReference type="Rhea" id="RHEA-COMP:12419"/>
        <dbReference type="ChEBI" id="CHEBI:15378"/>
        <dbReference type="ChEBI" id="CHEBI:57856"/>
        <dbReference type="ChEBI" id="CHEBI:59789"/>
        <dbReference type="ChEBI" id="CHEBI:90615"/>
        <dbReference type="ChEBI" id="CHEBI:90616"/>
        <dbReference type="EC" id="2.1.1.72"/>
    </reaction>
</comment>
<accession>A0A1H6F736</accession>
<dbReference type="EC" id="2.1.1.72" evidence="2"/>
<dbReference type="GO" id="GO:0003677">
    <property type="term" value="F:DNA binding"/>
    <property type="evidence" value="ECO:0007669"/>
    <property type="project" value="InterPro"/>
</dbReference>
<dbReference type="InterPro" id="IPR002295">
    <property type="entry name" value="N4/N6-MTase_EcoPI_Mod-like"/>
</dbReference>
<evidence type="ECO:0000313" key="8">
    <source>
        <dbReference type="EMBL" id="SEH05231.1"/>
    </source>
</evidence>
<dbReference type="GO" id="GO:0008170">
    <property type="term" value="F:N-methyltransferase activity"/>
    <property type="evidence" value="ECO:0007669"/>
    <property type="project" value="InterPro"/>
</dbReference>
<dbReference type="PIRSF" id="PIRSF015855">
    <property type="entry name" value="TypeIII_Mtase_mKpnI"/>
    <property type="match status" value="1"/>
</dbReference>
<dbReference type="InterPro" id="IPR002941">
    <property type="entry name" value="DNA_methylase_N4/N6"/>
</dbReference>
<protein>
    <recommendedName>
        <fullName evidence="2">site-specific DNA-methyltransferase (adenine-specific)</fullName>
        <ecNumber evidence="2">2.1.1.72</ecNumber>
    </recommendedName>
</protein>
<dbReference type="InterPro" id="IPR029063">
    <property type="entry name" value="SAM-dependent_MTases_sf"/>
</dbReference>
<evidence type="ECO:0000259" key="7">
    <source>
        <dbReference type="Pfam" id="PF01555"/>
    </source>
</evidence>
<keyword evidence="4 8" id="KW-0808">Transferase</keyword>
<comment type="similarity">
    <text evidence="1">Belongs to the N(4)/N(6)-methyltransferase family.</text>
</comment>
<evidence type="ECO:0000256" key="5">
    <source>
        <dbReference type="ARBA" id="ARBA00022691"/>
    </source>
</evidence>
<dbReference type="GO" id="GO:0009007">
    <property type="term" value="F:site-specific DNA-methyltransferase (adenine-specific) activity"/>
    <property type="evidence" value="ECO:0007669"/>
    <property type="project" value="UniProtKB-EC"/>
</dbReference>
<feature type="domain" description="DNA methylase N-4/N-6" evidence="7">
    <location>
        <begin position="121"/>
        <end position="504"/>
    </location>
</feature>
<dbReference type="Pfam" id="PF01555">
    <property type="entry name" value="N6_N4_Mtase"/>
    <property type="match status" value="1"/>
</dbReference>
<dbReference type="SUPFAM" id="SSF53335">
    <property type="entry name" value="S-adenosyl-L-methionine-dependent methyltransferases"/>
    <property type="match status" value="1"/>
</dbReference>
<dbReference type="EMBL" id="FMSV02000175">
    <property type="protein sequence ID" value="SEH05231.1"/>
    <property type="molecule type" value="Genomic_DNA"/>
</dbReference>
<dbReference type="AlphaFoldDB" id="A0A1H6F736"/>